<dbReference type="EMBL" id="CAADEY010000008">
    <property type="protein sequence ID" value="VFJ44490.1"/>
    <property type="molecule type" value="Genomic_DNA"/>
</dbReference>
<dbReference type="AlphaFoldDB" id="A0A450RYV2"/>
<keyword evidence="2" id="KW-1133">Transmembrane helix</keyword>
<sequence>MIDINGAHLFHPTGDHLGFLNGYDTMIEMLKELDAGWVGAIATVIGVVVAVVIAMAPALIRWMRKRKRNKQPTPLAQAGVPRVEYGARSMFLSNSGIEKARLFHPTGDHLGFLNGYDTMIEMLKELDAGWVGAIATIVGVVVAILLGLLGFELIGSVLAITGIVAIVLAPVVFLLVYWVRESRRNSPSTSPFLETKPTKSPNVQSTSSPNSPTPDHCLVRIRNEEAGFYREKKFRLDSNAQIQTHRLQDILNDIIHMDPEEIDTFDDEYQQELGEYLLTLLLEDFTEPLPPQVEVHIAAATPRPLLLPWHVLAHNRFFLASQGWTVSLSGLQTGQGIWPDCILPDSPRVLLILPEPIAGVASAAEFHLEELERALSARNHTLYRSGNLQVAHVWEAVTEKLNDFSPHVVYFYGACAEGSGEAAERLQLPSLDDKSWRGITPEALATAIGEMPGEPPMLVYLNAADSGAGLVRFGLALEKSVPAVITSRFLYETAIGREQGVKLLVDILTQAIPPHRAVAGLPGRLDSDPSMTSAEIRWMTPLLFRRYGAWRARAAEPLARAIHDPHWHMKIDRVSQFSTVTTQSLQMVREGRPRCLAFAWYGKEGQGMERFHGRLKVELREYLGGFNAHLHEIRPDWPQELVDPEIAFRDCLLEAFEVRTIEDIPAAIRDFTRGASGRRTLVYLRHLPVRSKKPINPAALKSYLRWLDEELVPLLAPNQFLLLGVSFVVTNPAKFRKAVLDKDRLEDLPLKKTVFRLLDEMEELAIRDIVDFFKAHNIHLPSKNRDKAVERILEETGGHYEQTVEALERLVMESWDWEEEEEKSAAEAGEEAYDY</sequence>
<evidence type="ECO:0000313" key="3">
    <source>
        <dbReference type="EMBL" id="VFJ44490.1"/>
    </source>
</evidence>
<feature type="transmembrane region" description="Helical" evidence="2">
    <location>
        <begin position="128"/>
        <end position="151"/>
    </location>
</feature>
<keyword evidence="2" id="KW-0812">Transmembrane</keyword>
<feature type="compositionally biased region" description="Polar residues" evidence="1">
    <location>
        <begin position="185"/>
        <end position="210"/>
    </location>
</feature>
<evidence type="ECO:0000256" key="2">
    <source>
        <dbReference type="SAM" id="Phobius"/>
    </source>
</evidence>
<feature type="region of interest" description="Disordered" evidence="1">
    <location>
        <begin position="185"/>
        <end position="216"/>
    </location>
</feature>
<evidence type="ECO:0000256" key="1">
    <source>
        <dbReference type="SAM" id="MobiDB-lite"/>
    </source>
</evidence>
<proteinExistence type="predicted"/>
<feature type="transmembrane region" description="Helical" evidence="2">
    <location>
        <begin position="157"/>
        <end position="179"/>
    </location>
</feature>
<protein>
    <submittedName>
        <fullName evidence="3">Uncharacterized protein</fullName>
    </submittedName>
</protein>
<gene>
    <name evidence="3" type="ORF">BECKDK2373C_GA0170839_100833</name>
</gene>
<reference evidence="3" key="1">
    <citation type="submission" date="2019-02" db="EMBL/GenBank/DDBJ databases">
        <authorList>
            <person name="Gruber-Vodicka R. H."/>
            <person name="Seah K. B. B."/>
        </authorList>
    </citation>
    <scope>NUCLEOTIDE SEQUENCE</scope>
    <source>
        <strain evidence="3">BECK_DK161</strain>
    </source>
</reference>
<organism evidence="3">
    <name type="scientific">Candidatus Kentrum sp. DK</name>
    <dbReference type="NCBI Taxonomy" id="2126562"/>
    <lineage>
        <taxon>Bacteria</taxon>
        <taxon>Pseudomonadati</taxon>
        <taxon>Pseudomonadota</taxon>
        <taxon>Gammaproteobacteria</taxon>
        <taxon>Candidatus Kentrum</taxon>
    </lineage>
</organism>
<accession>A0A450RYV2</accession>
<feature type="transmembrane region" description="Helical" evidence="2">
    <location>
        <begin position="35"/>
        <end position="60"/>
    </location>
</feature>
<name>A0A450RYV2_9GAMM</name>
<keyword evidence="2" id="KW-0472">Membrane</keyword>